<dbReference type="InterPro" id="IPR002204">
    <property type="entry name" value="3-OH-isobutyrate_DH-rel_CS"/>
</dbReference>
<evidence type="ECO:0000259" key="2">
    <source>
        <dbReference type="Pfam" id="PF03446"/>
    </source>
</evidence>
<dbReference type="InterPro" id="IPR009875">
    <property type="entry name" value="PilZ_domain"/>
</dbReference>
<dbReference type="Proteomes" id="UP000275368">
    <property type="component" value="Chromosome"/>
</dbReference>
<evidence type="ECO:0000313" key="5">
    <source>
        <dbReference type="EMBL" id="BBH24785.1"/>
    </source>
</evidence>
<proteinExistence type="inferred from homology"/>
<accession>A0A3G9J8V4</accession>
<dbReference type="Gene3D" id="1.10.1040.10">
    <property type="entry name" value="N-(1-d-carboxylethyl)-l-norvaline Dehydrogenase, domain 2"/>
    <property type="match status" value="1"/>
</dbReference>
<evidence type="ECO:0000313" key="6">
    <source>
        <dbReference type="Proteomes" id="UP000275368"/>
    </source>
</evidence>
<dbReference type="GO" id="GO:0050661">
    <property type="term" value="F:NADP binding"/>
    <property type="evidence" value="ECO:0007669"/>
    <property type="project" value="InterPro"/>
</dbReference>
<name>A0A3G9J8V4_9BACL</name>
<feature type="domain" description="3-hydroxyisobutyrate dehydrogenase-like NAD-binding" evidence="4">
    <location>
        <begin position="165"/>
        <end position="284"/>
    </location>
</feature>
<dbReference type="GO" id="GO:0035438">
    <property type="term" value="F:cyclic-di-GMP binding"/>
    <property type="evidence" value="ECO:0007669"/>
    <property type="project" value="InterPro"/>
</dbReference>
<reference evidence="5 6" key="1">
    <citation type="submission" date="2018-11" db="EMBL/GenBank/DDBJ databases">
        <title>Complete genome sequence of Paenibacillus baekrokdamisoli strain KCTC 33723.</title>
        <authorList>
            <person name="Kang S.W."/>
            <person name="Lee K.C."/>
            <person name="Kim K.K."/>
            <person name="Kim J.S."/>
            <person name="Kim D.S."/>
            <person name="Ko S.H."/>
            <person name="Yang S.H."/>
            <person name="Lee J.S."/>
        </authorList>
    </citation>
    <scope>NUCLEOTIDE SEQUENCE [LARGE SCALE GENOMIC DNA]</scope>
    <source>
        <strain evidence="5 6">KCTC 33723</strain>
    </source>
</reference>
<dbReference type="Pfam" id="PF03446">
    <property type="entry name" value="NAD_binding_2"/>
    <property type="match status" value="1"/>
</dbReference>
<dbReference type="Pfam" id="PF14833">
    <property type="entry name" value="NAD_binding_11"/>
    <property type="match status" value="1"/>
</dbReference>
<dbReference type="InterPro" id="IPR029154">
    <property type="entry name" value="HIBADH-like_NADP-bd"/>
</dbReference>
<organism evidence="5 6">
    <name type="scientific">Paenibacillus baekrokdamisoli</name>
    <dbReference type="NCBI Taxonomy" id="1712516"/>
    <lineage>
        <taxon>Bacteria</taxon>
        <taxon>Bacillati</taxon>
        <taxon>Bacillota</taxon>
        <taxon>Bacilli</taxon>
        <taxon>Bacillales</taxon>
        <taxon>Paenibacillaceae</taxon>
        <taxon>Paenibacillus</taxon>
    </lineage>
</organism>
<dbReference type="GO" id="GO:0016491">
    <property type="term" value="F:oxidoreductase activity"/>
    <property type="evidence" value="ECO:0007669"/>
    <property type="project" value="InterPro"/>
</dbReference>
<dbReference type="PANTHER" id="PTHR43060">
    <property type="entry name" value="3-HYDROXYISOBUTYRATE DEHYDROGENASE-LIKE 1, MITOCHONDRIAL-RELATED"/>
    <property type="match status" value="1"/>
</dbReference>
<evidence type="ECO:0000256" key="1">
    <source>
        <dbReference type="ARBA" id="ARBA00009080"/>
    </source>
</evidence>
<dbReference type="InterPro" id="IPR008927">
    <property type="entry name" value="6-PGluconate_DH-like_C_sf"/>
</dbReference>
<dbReference type="InterPro" id="IPR036291">
    <property type="entry name" value="NAD(P)-bd_dom_sf"/>
</dbReference>
<dbReference type="KEGG" id="pbk:Back11_61300"/>
<feature type="domain" description="PilZ" evidence="3">
    <location>
        <begin position="318"/>
        <end position="424"/>
    </location>
</feature>
<dbReference type="Gene3D" id="3.40.50.720">
    <property type="entry name" value="NAD(P)-binding Rossmann-like Domain"/>
    <property type="match status" value="1"/>
</dbReference>
<sequence>MNKIGFIGLGVMGAPMAANLLRKGYQVTLYNRTAGKADELVKLGADEASTPAAVTRASELVITMISNDDAIREVYYGENGILSSIMPGTIIVDSSTISPSLARDLARDVTAKFADFLDAPVTGSKPAAEGGTLVFMVGGDKAVVDKVEDVLLAMGRKVIPMGPNGSGSTAKLAHNTIVGINTAALVEGMAIAASGGIDAAAFLELVQSGGAASKMAELKAPKLLNRDFTVQFSLELMLKDLRLSSVLSDNLKTPTPILETVKSLFQMADSMGLGELDLSALAHCYEQWINKRITNSGAQDSIPSALDAAADSKADSSDRRRSGRLSLDVPLKLSVYQWEQEGSFSGQLIEGTLCDLSESGIQISSKSPLEKDMFVVIHFPQDSDLPPVTGRIIRIEASGETFRYGCMLAGLAPYQRLQLEAYINKQTISAG</sequence>
<comment type="similarity">
    <text evidence="1">Belongs to the HIBADH-related family.</text>
</comment>
<dbReference type="SUPFAM" id="SSF48179">
    <property type="entry name" value="6-phosphogluconate dehydrogenase C-terminal domain-like"/>
    <property type="match status" value="1"/>
</dbReference>
<dbReference type="InterPro" id="IPR013328">
    <property type="entry name" value="6PGD_dom2"/>
</dbReference>
<dbReference type="OrthoDB" id="9786703at2"/>
<protein>
    <submittedName>
        <fullName evidence="5">Uncharacterized protein</fullName>
    </submittedName>
</protein>
<evidence type="ECO:0000259" key="4">
    <source>
        <dbReference type="Pfam" id="PF14833"/>
    </source>
</evidence>
<dbReference type="GO" id="GO:0016054">
    <property type="term" value="P:organic acid catabolic process"/>
    <property type="evidence" value="ECO:0007669"/>
    <property type="project" value="UniProtKB-ARBA"/>
</dbReference>
<dbReference type="RefSeq" id="WP_125665210.1">
    <property type="nucleotide sequence ID" value="NZ_AP019308.1"/>
</dbReference>
<dbReference type="Pfam" id="PF07238">
    <property type="entry name" value="PilZ"/>
    <property type="match status" value="1"/>
</dbReference>
<dbReference type="AlphaFoldDB" id="A0A3G9J8V4"/>
<dbReference type="EMBL" id="AP019308">
    <property type="protein sequence ID" value="BBH24785.1"/>
    <property type="molecule type" value="Genomic_DNA"/>
</dbReference>
<feature type="domain" description="6-phosphogluconate dehydrogenase NADP-binding" evidence="2">
    <location>
        <begin position="3"/>
        <end position="162"/>
    </location>
</feature>
<dbReference type="SUPFAM" id="SSF141371">
    <property type="entry name" value="PilZ domain-like"/>
    <property type="match status" value="1"/>
</dbReference>
<dbReference type="GO" id="GO:0051287">
    <property type="term" value="F:NAD binding"/>
    <property type="evidence" value="ECO:0007669"/>
    <property type="project" value="InterPro"/>
</dbReference>
<evidence type="ECO:0000259" key="3">
    <source>
        <dbReference type="Pfam" id="PF07238"/>
    </source>
</evidence>
<dbReference type="InterPro" id="IPR006115">
    <property type="entry name" value="6PGDH_NADP-bd"/>
</dbReference>
<dbReference type="PANTHER" id="PTHR43060:SF15">
    <property type="entry name" value="3-HYDROXYISOBUTYRATE DEHYDROGENASE-LIKE 1, MITOCHONDRIAL-RELATED"/>
    <property type="match status" value="1"/>
</dbReference>
<dbReference type="PROSITE" id="PS00895">
    <property type="entry name" value="3_HYDROXYISOBUT_DH"/>
    <property type="match status" value="1"/>
</dbReference>
<keyword evidence="6" id="KW-1185">Reference proteome</keyword>
<dbReference type="SUPFAM" id="SSF51735">
    <property type="entry name" value="NAD(P)-binding Rossmann-fold domains"/>
    <property type="match status" value="1"/>
</dbReference>
<gene>
    <name evidence="5" type="ORF">Back11_61300</name>
</gene>